<dbReference type="InterPro" id="IPR045255">
    <property type="entry name" value="RanBP1-like"/>
</dbReference>
<accession>A0AAD9IN49</accession>
<dbReference type="Gene3D" id="2.30.29.30">
    <property type="entry name" value="Pleckstrin-homology domain (PH domain)/Phosphotyrosine-binding domain (PTB)"/>
    <property type="match status" value="1"/>
</dbReference>
<gene>
    <name evidence="10" type="ORF">QBZ16_002722</name>
</gene>
<dbReference type="InterPro" id="IPR047198">
    <property type="entry name" value="DDP-like_NUDIX"/>
</dbReference>
<dbReference type="PANTHER" id="PTHR23138:SF142">
    <property type="entry name" value="RAN-BINDING PROTEIN 3B-RELATED"/>
    <property type="match status" value="1"/>
</dbReference>
<dbReference type="Proteomes" id="UP001255856">
    <property type="component" value="Unassembled WGS sequence"/>
</dbReference>
<feature type="domain" description="Nudix hydrolase" evidence="9">
    <location>
        <begin position="1"/>
        <end position="102"/>
    </location>
</feature>
<dbReference type="Pfam" id="PF00638">
    <property type="entry name" value="Ran_BP1"/>
    <property type="match status" value="1"/>
</dbReference>
<feature type="region of interest" description="Disordered" evidence="7">
    <location>
        <begin position="1"/>
        <end position="27"/>
    </location>
</feature>
<keyword evidence="3" id="KW-0509">mRNA transport</keyword>
<dbReference type="SMART" id="SM00160">
    <property type="entry name" value="RanBD"/>
    <property type="match status" value="1"/>
</dbReference>
<reference evidence="10" key="1">
    <citation type="submission" date="2021-01" db="EMBL/GenBank/DDBJ databases">
        <authorList>
            <person name="Eckstrom K.M.E."/>
        </authorList>
    </citation>
    <scope>NUCLEOTIDE SEQUENCE</scope>
    <source>
        <strain evidence="10">UVCC 0001</strain>
    </source>
</reference>
<keyword evidence="2" id="KW-0378">Hydrolase</keyword>
<feature type="compositionally biased region" description="Acidic residues" evidence="7">
    <location>
        <begin position="1"/>
        <end position="12"/>
    </location>
</feature>
<keyword evidence="4" id="KW-0811">Translocation</keyword>
<evidence type="ECO:0000256" key="7">
    <source>
        <dbReference type="SAM" id="MobiDB-lite"/>
    </source>
</evidence>
<keyword evidence="11" id="KW-1185">Reference proteome</keyword>
<dbReference type="PROSITE" id="PS00893">
    <property type="entry name" value="NUDIX_BOX"/>
    <property type="match status" value="1"/>
</dbReference>
<dbReference type="InterPro" id="IPR011993">
    <property type="entry name" value="PH-like_dom_sf"/>
</dbReference>
<dbReference type="SUPFAM" id="SSF50729">
    <property type="entry name" value="PH domain-like"/>
    <property type="match status" value="1"/>
</dbReference>
<dbReference type="GO" id="GO:0015031">
    <property type="term" value="P:protein transport"/>
    <property type="evidence" value="ECO:0007669"/>
    <property type="project" value="UniProtKB-KW"/>
</dbReference>
<dbReference type="GO" id="GO:0016462">
    <property type="term" value="F:pyrophosphatase activity"/>
    <property type="evidence" value="ECO:0007669"/>
    <property type="project" value="InterPro"/>
</dbReference>
<evidence type="ECO:0008006" key="12">
    <source>
        <dbReference type="Google" id="ProtNLM"/>
    </source>
</evidence>
<evidence type="ECO:0000313" key="11">
    <source>
        <dbReference type="Proteomes" id="UP001255856"/>
    </source>
</evidence>
<dbReference type="AlphaFoldDB" id="A0AAD9IN49"/>
<protein>
    <recommendedName>
        <fullName evidence="12">RanBD1 domain-containing protein</fullName>
    </recommendedName>
</protein>
<evidence type="ECO:0000313" key="10">
    <source>
        <dbReference type="EMBL" id="KAK2079032.1"/>
    </source>
</evidence>
<keyword evidence="5" id="KW-0653">Protein transport</keyword>
<evidence type="ECO:0000256" key="5">
    <source>
        <dbReference type="ARBA" id="ARBA00023132"/>
    </source>
</evidence>
<keyword evidence="6" id="KW-0539">Nucleus</keyword>
<dbReference type="EMBL" id="JASFZW010000003">
    <property type="protein sequence ID" value="KAK2079032.1"/>
    <property type="molecule type" value="Genomic_DNA"/>
</dbReference>
<dbReference type="GO" id="GO:0005643">
    <property type="term" value="C:nuclear pore"/>
    <property type="evidence" value="ECO:0007669"/>
    <property type="project" value="UniProtKB-SubCell"/>
</dbReference>
<dbReference type="PANTHER" id="PTHR23138">
    <property type="entry name" value="RAN BINDING PROTEIN"/>
    <property type="match status" value="1"/>
</dbReference>
<dbReference type="InterPro" id="IPR000156">
    <property type="entry name" value="Ran_bind_dom"/>
</dbReference>
<evidence type="ECO:0000259" key="8">
    <source>
        <dbReference type="PROSITE" id="PS50196"/>
    </source>
</evidence>
<keyword evidence="3" id="KW-0813">Transport</keyword>
<comment type="subcellular location">
    <subcellularLocation>
        <location evidence="1">Nucleus</location>
        <location evidence="1">Nuclear pore complex</location>
    </subcellularLocation>
</comment>
<dbReference type="InterPro" id="IPR000086">
    <property type="entry name" value="NUDIX_hydrolase_dom"/>
</dbReference>
<evidence type="ECO:0000259" key="9">
    <source>
        <dbReference type="PROSITE" id="PS51462"/>
    </source>
</evidence>
<feature type="domain" description="RanBD1" evidence="8">
    <location>
        <begin position="183"/>
        <end position="325"/>
    </location>
</feature>
<dbReference type="SUPFAM" id="SSF55811">
    <property type="entry name" value="Nudix"/>
    <property type="match status" value="1"/>
</dbReference>
<evidence type="ECO:0000256" key="2">
    <source>
        <dbReference type="ARBA" id="ARBA00022801"/>
    </source>
</evidence>
<sequence>MVGGWETDESPEEAARRETVEEAGVRGELDVPGLGEFRFSSNKPGRDGGPRHCTAHMYALHVTEVLEDWPEARERQRAWMGPAQAMDACRYEWMKEALREAPGTFQRASEEVLKQRKIVRAPANSSGPVFSFGAAASASSSATGAATTATPLFSFFGAPSSAASATAAPVATNGDEPIGTKASLPPEAPVTTGEEDEETVFTGEGTLYEFDETKKWRERGTGEMRLNVLPESRQARLIMRQRGNLRLLMNANLWREMPVSKMDGGKGVTFAVANAVVAEEKPGEAGTDAAGADKRLCTFALRIKNPDVLAGFLLALQTHKQEQAEAKEGGEA</sequence>
<dbReference type="CDD" id="cd04666">
    <property type="entry name" value="NUDIX_DIPP2_like_Nudt4"/>
    <property type="match status" value="1"/>
</dbReference>
<evidence type="ECO:0000256" key="4">
    <source>
        <dbReference type="ARBA" id="ARBA00023010"/>
    </source>
</evidence>
<dbReference type="GO" id="GO:0051028">
    <property type="term" value="P:mRNA transport"/>
    <property type="evidence" value="ECO:0007669"/>
    <property type="project" value="UniProtKB-KW"/>
</dbReference>
<evidence type="ECO:0000256" key="6">
    <source>
        <dbReference type="ARBA" id="ARBA00023242"/>
    </source>
</evidence>
<name>A0AAD9IN49_PROWI</name>
<dbReference type="InterPro" id="IPR015797">
    <property type="entry name" value="NUDIX_hydrolase-like_dom_sf"/>
</dbReference>
<evidence type="ECO:0000256" key="3">
    <source>
        <dbReference type="ARBA" id="ARBA00022816"/>
    </source>
</evidence>
<feature type="compositionally biased region" description="Basic and acidic residues" evidence="7">
    <location>
        <begin position="13"/>
        <end position="27"/>
    </location>
</feature>
<dbReference type="Gene3D" id="3.90.79.10">
    <property type="entry name" value="Nucleoside Triphosphate Pyrophosphohydrolase"/>
    <property type="match status" value="1"/>
</dbReference>
<dbReference type="PROSITE" id="PS51462">
    <property type="entry name" value="NUDIX"/>
    <property type="match status" value="1"/>
</dbReference>
<dbReference type="Pfam" id="PF00293">
    <property type="entry name" value="NUDIX"/>
    <property type="match status" value="1"/>
</dbReference>
<evidence type="ECO:0000256" key="1">
    <source>
        <dbReference type="ARBA" id="ARBA00004567"/>
    </source>
</evidence>
<comment type="caution">
    <text evidence="10">The sequence shown here is derived from an EMBL/GenBank/DDBJ whole genome shotgun (WGS) entry which is preliminary data.</text>
</comment>
<dbReference type="InterPro" id="IPR020084">
    <property type="entry name" value="NUDIX_hydrolase_CS"/>
</dbReference>
<keyword evidence="5" id="KW-0906">Nuclear pore complex</keyword>
<proteinExistence type="predicted"/>
<feature type="region of interest" description="Disordered" evidence="7">
    <location>
        <begin position="167"/>
        <end position="198"/>
    </location>
</feature>
<dbReference type="PROSITE" id="PS50196">
    <property type="entry name" value="RANBD1"/>
    <property type="match status" value="1"/>
</dbReference>
<organism evidence="10 11">
    <name type="scientific">Prototheca wickerhamii</name>
    <dbReference type="NCBI Taxonomy" id="3111"/>
    <lineage>
        <taxon>Eukaryota</taxon>
        <taxon>Viridiplantae</taxon>
        <taxon>Chlorophyta</taxon>
        <taxon>core chlorophytes</taxon>
        <taxon>Trebouxiophyceae</taxon>
        <taxon>Chlorellales</taxon>
        <taxon>Chlorellaceae</taxon>
        <taxon>Prototheca</taxon>
    </lineage>
</organism>